<keyword evidence="1" id="KW-0472">Membrane</keyword>
<keyword evidence="1" id="KW-0812">Transmembrane</keyword>
<keyword evidence="1" id="KW-1133">Transmembrane helix</keyword>
<dbReference type="Proteomes" id="UP001196565">
    <property type="component" value="Unassembled WGS sequence"/>
</dbReference>
<name>A0ABS7AKX1_9PROT</name>
<evidence type="ECO:0000313" key="3">
    <source>
        <dbReference type="Proteomes" id="UP001196565"/>
    </source>
</evidence>
<dbReference type="EMBL" id="JAHYBZ010000014">
    <property type="protein sequence ID" value="MBW6401779.1"/>
    <property type="molecule type" value="Genomic_DNA"/>
</dbReference>
<gene>
    <name evidence="2" type="ORF">KPL78_28280</name>
</gene>
<feature type="transmembrane region" description="Helical" evidence="1">
    <location>
        <begin position="33"/>
        <end position="53"/>
    </location>
</feature>
<feature type="transmembrane region" description="Helical" evidence="1">
    <location>
        <begin position="7"/>
        <end position="27"/>
    </location>
</feature>
<keyword evidence="3" id="KW-1185">Reference proteome</keyword>
<dbReference type="RefSeq" id="WP_219766649.1">
    <property type="nucleotide sequence ID" value="NZ_JAHYBZ010000014.1"/>
</dbReference>
<accession>A0ABS7AKX1</accession>
<evidence type="ECO:0000313" key="2">
    <source>
        <dbReference type="EMBL" id="MBW6401779.1"/>
    </source>
</evidence>
<proteinExistence type="predicted"/>
<sequence>MPERIRFTALFANGAIVVIFGFVALYSLGQGQWPLGIFFVLLALGAGFSFHVIRKAAHLLSEEQWLLAELRKAEFRSRLAELGRDDAAPTPRPRQGPPA</sequence>
<reference evidence="2 3" key="1">
    <citation type="submission" date="2021-07" db="EMBL/GenBank/DDBJ databases">
        <authorList>
            <person name="So Y."/>
        </authorList>
    </citation>
    <scope>NUCLEOTIDE SEQUENCE [LARGE SCALE GENOMIC DNA]</scope>
    <source>
        <strain evidence="2 3">HJA6</strain>
    </source>
</reference>
<evidence type="ECO:0000256" key="1">
    <source>
        <dbReference type="SAM" id="Phobius"/>
    </source>
</evidence>
<organism evidence="2 3">
    <name type="scientific">Roseomonas alba</name>
    <dbReference type="NCBI Taxonomy" id="2846776"/>
    <lineage>
        <taxon>Bacteria</taxon>
        <taxon>Pseudomonadati</taxon>
        <taxon>Pseudomonadota</taxon>
        <taxon>Alphaproteobacteria</taxon>
        <taxon>Acetobacterales</taxon>
        <taxon>Roseomonadaceae</taxon>
        <taxon>Roseomonas</taxon>
    </lineage>
</organism>
<protein>
    <submittedName>
        <fullName evidence="2">Uncharacterized protein</fullName>
    </submittedName>
</protein>
<comment type="caution">
    <text evidence="2">The sequence shown here is derived from an EMBL/GenBank/DDBJ whole genome shotgun (WGS) entry which is preliminary data.</text>
</comment>